<evidence type="ECO:0000256" key="6">
    <source>
        <dbReference type="ARBA" id="ARBA00023136"/>
    </source>
</evidence>
<evidence type="ECO:0000256" key="5">
    <source>
        <dbReference type="ARBA" id="ARBA00022989"/>
    </source>
</evidence>
<protein>
    <recommendedName>
        <fullName evidence="8 9">Cell division protein FtsL</fullName>
    </recommendedName>
</protein>
<evidence type="ECO:0000256" key="9">
    <source>
        <dbReference type="NCBIfam" id="TIGR02209"/>
    </source>
</evidence>
<dbReference type="InterPro" id="IPR011922">
    <property type="entry name" value="Cell_div_FtsL"/>
</dbReference>
<dbReference type="Pfam" id="PF04999">
    <property type="entry name" value="FtsL"/>
    <property type="match status" value="1"/>
</dbReference>
<evidence type="ECO:0000313" key="10">
    <source>
        <dbReference type="EMBL" id="MEY6431710.1"/>
    </source>
</evidence>
<dbReference type="Proteomes" id="UP001564408">
    <property type="component" value="Unassembled WGS sequence"/>
</dbReference>
<dbReference type="NCBIfam" id="TIGR02209">
    <property type="entry name" value="ftsL_broad"/>
    <property type="match status" value="1"/>
</dbReference>
<proteinExistence type="inferred from homology"/>
<evidence type="ECO:0000313" key="11">
    <source>
        <dbReference type="Proteomes" id="UP001564408"/>
    </source>
</evidence>
<comment type="caution">
    <text evidence="10">The sequence shown here is derived from an EMBL/GenBank/DDBJ whole genome shotgun (WGS) entry which is preliminary data.</text>
</comment>
<dbReference type="HAMAP" id="MF_00910">
    <property type="entry name" value="FtsL"/>
    <property type="match status" value="1"/>
</dbReference>
<evidence type="ECO:0000256" key="4">
    <source>
        <dbReference type="ARBA" id="ARBA00022692"/>
    </source>
</evidence>
<dbReference type="RefSeq" id="WP_369666093.1">
    <property type="nucleotide sequence ID" value="NZ_JBDKXB010000004.1"/>
</dbReference>
<reference evidence="10 11" key="1">
    <citation type="submission" date="2024-05" db="EMBL/GenBank/DDBJ databases">
        <title>Genome Sequence and Characterization of the New Strain Purple Sulfur Bacterium of Genus Thioalkalicoccus.</title>
        <authorList>
            <person name="Bryantseva I.A."/>
            <person name="Kyndt J.A."/>
            <person name="Imhoff J.F."/>
        </authorList>
    </citation>
    <scope>NUCLEOTIDE SEQUENCE [LARGE SCALE GENOMIC DNA]</scope>
    <source>
        <strain evidence="10 11">Um2</strain>
    </source>
</reference>
<dbReference type="GO" id="GO:0051301">
    <property type="term" value="P:cell division"/>
    <property type="evidence" value="ECO:0007669"/>
    <property type="project" value="UniProtKB-KW"/>
</dbReference>
<name>A0ABV4BH27_9GAMM</name>
<keyword evidence="7 8" id="KW-0131">Cell cycle</keyword>
<keyword evidence="6 8" id="KW-0472">Membrane</keyword>
<gene>
    <name evidence="8 10" type="primary">ftsL</name>
    <name evidence="10" type="ORF">ABC977_04730</name>
</gene>
<evidence type="ECO:0000256" key="3">
    <source>
        <dbReference type="ARBA" id="ARBA00022618"/>
    </source>
</evidence>
<accession>A0ABV4BH27</accession>
<comment type="function">
    <text evidence="8">Essential cell division protein. May link together the upstream cell division proteins, which are predominantly cytoplasmic, with the downstream cell division proteins, which are predominantly periplasmic.</text>
</comment>
<sequence length="92" mass="10689">MRRLGSSVILLLGLSVILSGVAVVYAKYLTRAEFIELQELRAERDALAVEWGWLRLEEATLTTHARVEELARRNLDMYLPHRRDIRLIWGDN</sequence>
<keyword evidence="3 8" id="KW-0132">Cell division</keyword>
<keyword evidence="2 8" id="KW-1003">Cell membrane</keyword>
<dbReference type="PANTHER" id="PTHR37479">
    <property type="entry name" value="CELL DIVISION PROTEIN FTSL"/>
    <property type="match status" value="1"/>
</dbReference>
<keyword evidence="4 8" id="KW-0812">Transmembrane</keyword>
<keyword evidence="8" id="KW-0997">Cell inner membrane</keyword>
<keyword evidence="5 8" id="KW-1133">Transmembrane helix</keyword>
<evidence type="ECO:0000256" key="2">
    <source>
        <dbReference type="ARBA" id="ARBA00022475"/>
    </source>
</evidence>
<evidence type="ECO:0000256" key="7">
    <source>
        <dbReference type="ARBA" id="ARBA00023306"/>
    </source>
</evidence>
<organism evidence="10 11">
    <name type="scientific">Thioalkalicoccus limnaeus</name>
    <dbReference type="NCBI Taxonomy" id="120681"/>
    <lineage>
        <taxon>Bacteria</taxon>
        <taxon>Pseudomonadati</taxon>
        <taxon>Pseudomonadota</taxon>
        <taxon>Gammaproteobacteria</taxon>
        <taxon>Chromatiales</taxon>
        <taxon>Chromatiaceae</taxon>
        <taxon>Thioalkalicoccus</taxon>
    </lineage>
</organism>
<evidence type="ECO:0000256" key="1">
    <source>
        <dbReference type="ARBA" id="ARBA00004401"/>
    </source>
</evidence>
<keyword evidence="11" id="KW-1185">Reference proteome</keyword>
<comment type="similarity">
    <text evidence="8">Belongs to the FtsL family.</text>
</comment>
<dbReference type="EMBL" id="JBDKXB010000004">
    <property type="protein sequence ID" value="MEY6431710.1"/>
    <property type="molecule type" value="Genomic_DNA"/>
</dbReference>
<evidence type="ECO:0000256" key="8">
    <source>
        <dbReference type="HAMAP-Rule" id="MF_00910"/>
    </source>
</evidence>
<comment type="subcellular location">
    <subcellularLocation>
        <location evidence="8">Cell inner membrane</location>
        <topology evidence="8">Single-pass type II membrane protein</topology>
    </subcellularLocation>
    <subcellularLocation>
        <location evidence="1">Cell membrane</location>
        <topology evidence="1">Single-pass type II membrane protein</topology>
    </subcellularLocation>
    <text evidence="8">Localizes to the division septum where it forms a ring structure.</text>
</comment>
<comment type="subunit">
    <text evidence="8">Part of a complex composed of FtsB, FtsL and FtsQ.</text>
</comment>
<dbReference type="PANTHER" id="PTHR37479:SF1">
    <property type="entry name" value="CELL DIVISION PROTEIN FTSL"/>
    <property type="match status" value="1"/>
</dbReference>